<protein>
    <submittedName>
        <fullName evidence="3">Propionyl-CoA carboxylase</fullName>
        <ecNumber evidence="3">6.4.1.3</ecNumber>
    </submittedName>
</protein>
<reference evidence="4" key="1">
    <citation type="submission" date="2006-12" db="EMBL/GenBank/DDBJ databases">
        <title>Complete sequence of chromosome 1 of Verminephrobacter eiseniae EF01-2.</title>
        <authorList>
            <person name="Copeland A."/>
            <person name="Lucas S."/>
            <person name="Lapidus A."/>
            <person name="Barry K."/>
            <person name="Detter J.C."/>
            <person name="Glavina del Rio T."/>
            <person name="Dalin E."/>
            <person name="Tice H."/>
            <person name="Pitluck S."/>
            <person name="Chertkov O."/>
            <person name="Brettin T."/>
            <person name="Bruce D."/>
            <person name="Han C."/>
            <person name="Tapia R."/>
            <person name="Gilna P."/>
            <person name="Schmutz J."/>
            <person name="Larimer F."/>
            <person name="Land M."/>
            <person name="Hauser L."/>
            <person name="Kyrpides N."/>
            <person name="Kim E."/>
            <person name="Stahl D."/>
            <person name="Richardson P."/>
        </authorList>
    </citation>
    <scope>NUCLEOTIDE SEQUENCE [LARGE SCALE GENOMIC DNA]</scope>
    <source>
        <strain evidence="4">EF01-2</strain>
    </source>
</reference>
<feature type="domain" description="CoA carboxyltransferase C-terminal" evidence="2">
    <location>
        <begin position="296"/>
        <end position="542"/>
    </location>
</feature>
<evidence type="ECO:0000313" key="4">
    <source>
        <dbReference type="Proteomes" id="UP000000374"/>
    </source>
</evidence>
<dbReference type="EMBL" id="CP000542">
    <property type="protein sequence ID" value="ABM59888.1"/>
    <property type="molecule type" value="Genomic_DNA"/>
</dbReference>
<dbReference type="PROSITE" id="PS50980">
    <property type="entry name" value="COA_CT_NTER"/>
    <property type="match status" value="1"/>
</dbReference>
<dbReference type="Pfam" id="PF01039">
    <property type="entry name" value="Carboxyl_trans"/>
    <property type="match status" value="1"/>
</dbReference>
<dbReference type="AlphaFoldDB" id="A1WQI1"/>
<accession>A1WQI1</accession>
<name>A1WQI1_VEREI</name>
<feature type="domain" description="CoA carboxyltransferase N-terminal" evidence="1">
    <location>
        <begin position="35"/>
        <end position="293"/>
    </location>
</feature>
<dbReference type="Proteomes" id="UP000000374">
    <property type="component" value="Chromosome"/>
</dbReference>
<dbReference type="STRING" id="391735.Veis_4183"/>
<dbReference type="KEGG" id="vei:Veis_4183"/>
<evidence type="ECO:0000259" key="1">
    <source>
        <dbReference type="PROSITE" id="PS50980"/>
    </source>
</evidence>
<dbReference type="InterPro" id="IPR029045">
    <property type="entry name" value="ClpP/crotonase-like_dom_sf"/>
</dbReference>
<gene>
    <name evidence="3" type="ordered locus">Veis_4183</name>
</gene>
<dbReference type="InterPro" id="IPR011762">
    <property type="entry name" value="COA_CT_N"/>
</dbReference>
<dbReference type="SUPFAM" id="SSF52096">
    <property type="entry name" value="ClpP/crotonase"/>
    <property type="match status" value="2"/>
</dbReference>
<dbReference type="PROSITE" id="PS50989">
    <property type="entry name" value="COA_CT_CTER"/>
    <property type="match status" value="1"/>
</dbReference>
<dbReference type="PANTHER" id="PTHR22855:SF46">
    <property type="entry name" value="METHYLCROTONOYL-COA CARBOXYLASE"/>
    <property type="match status" value="1"/>
</dbReference>
<keyword evidence="3" id="KW-0436">Ligase</keyword>
<proteinExistence type="predicted"/>
<dbReference type="HOGENOM" id="CLU_018822_0_1_4"/>
<dbReference type="InterPro" id="IPR011763">
    <property type="entry name" value="COA_CT_C"/>
</dbReference>
<organism evidence="3 4">
    <name type="scientific">Verminephrobacter eiseniae (strain EF01-2)</name>
    <dbReference type="NCBI Taxonomy" id="391735"/>
    <lineage>
        <taxon>Bacteria</taxon>
        <taxon>Pseudomonadati</taxon>
        <taxon>Pseudomonadota</taxon>
        <taxon>Betaproteobacteria</taxon>
        <taxon>Burkholderiales</taxon>
        <taxon>Comamonadaceae</taxon>
        <taxon>Verminephrobacter</taxon>
    </lineage>
</organism>
<dbReference type="InterPro" id="IPR034733">
    <property type="entry name" value="AcCoA_carboxyl_beta"/>
</dbReference>
<evidence type="ECO:0000259" key="2">
    <source>
        <dbReference type="PROSITE" id="PS50989"/>
    </source>
</evidence>
<dbReference type="PANTHER" id="PTHR22855">
    <property type="entry name" value="ACETYL, PROPIONYL, PYRUVATE, AND GLUTACONYL CARBOXYLASE-RELATED"/>
    <property type="match status" value="1"/>
</dbReference>
<dbReference type="InterPro" id="IPR045190">
    <property type="entry name" value="MCCB/AccD1-like"/>
</dbReference>
<sequence>MWRLAGGTIDEEQMTTLASNLAPASPAYTRNKAHMLDLVEQVRALEQRAVLRSARSAANFHARGKLLPRERLAHLLDSGRPFLELMTLAGYCGIEDRDPATSIPGSALIVGIGHISGVRCMVAVNDAGISAGAMQSLTGQKLIRAQEIALAHKLPFVQLVESAGGNLKKYRVERFIVGGGMFYNLARLSAAGLPVISLIHGSSAAGGAYLPGLSDYVVMVRQQARAFLAGPALLKAATGEEATEEELGGADMHARTSGLADYVAENDLDGIARIRDILRAIGWTDTAVLPASPIRPPRHDREDLLGVMPADARTPVDMREVIARLVDDSDFHEFKQLYGAPTVCGYATVHGQPVGILTNNGPLDPAGATKAAEFIQLCVQLDRPILFLQNITGFIVGRAHEEAGMIKHGAKLIQALSNAPVPRITLLCGASFGAGNYGMCGRAFKPDFLFSWPNAKTAVMGGEQAAMTMRMVAEGAARRAGRAVDEDALAQESREIVDNFNEQSTAIYTSSLLLDDGIIDPRNTREVLGVVLKTAAAAKTRPVIPIQFGVARF</sequence>
<dbReference type="EC" id="6.4.1.3" evidence="3"/>
<keyword evidence="4" id="KW-1185">Reference proteome</keyword>
<evidence type="ECO:0000313" key="3">
    <source>
        <dbReference type="EMBL" id="ABM59888.1"/>
    </source>
</evidence>
<dbReference type="Gene3D" id="3.90.226.10">
    <property type="entry name" value="2-enoyl-CoA Hydratase, Chain A, domain 1"/>
    <property type="match status" value="2"/>
</dbReference>
<dbReference type="eggNOG" id="COG4799">
    <property type="taxonomic scope" value="Bacteria"/>
</dbReference>
<dbReference type="GO" id="GO:0004658">
    <property type="term" value="F:propionyl-CoA carboxylase activity"/>
    <property type="evidence" value="ECO:0007669"/>
    <property type="project" value="UniProtKB-EC"/>
</dbReference>
<dbReference type="FunFam" id="3.90.226.10:FF:000021">
    <property type="entry name" value="Acetyl-CoA carboxylase carboxyltransferase subunit"/>
    <property type="match status" value="1"/>
</dbReference>